<dbReference type="PRINTS" id="PR00344">
    <property type="entry name" value="BCTRLSENSOR"/>
</dbReference>
<evidence type="ECO:0000313" key="15">
    <source>
        <dbReference type="Proteomes" id="UP000178092"/>
    </source>
</evidence>
<sequence>MENSVHGKLSDEKKDKVFSVLWLTNLVRMVASVSLGGVIIFLWAIGVFTLDPRPILWGIIPVYWIITLFGFFLSKKEFWDARFAYIQLGVDVIAITLGLHFVGGALHSDFIFLYVLAVISATLLSLRATVYVSLAAIGLYGSLAFAEHFKIWQAAGEHLHRGFQPDDMIRISIFLLLLGIIAFQSYYFISRVRRAEKETADVKEQFLFRIVHDLRSPMTAMRWILDEYGTPEFLKNHADMKERIFLMQEMNMRLLRLVNDALSIARGNTASIEMKKEQVSISEVLEGLVKDFEAEAQRKKIAIRYENGNKNLAVLGDRARLQEIFSNLIENAIKYNRDGGSVRIFHEMEGGNVKTMVEDTGWGISQESLKKLFTPFFRGDMEQKIEGTGLGLYLVKELVSKMGGQVRMISQENKGSTFVVILPGNA</sequence>
<dbReference type="PANTHER" id="PTHR45453">
    <property type="entry name" value="PHOSPHATE REGULON SENSOR PROTEIN PHOR"/>
    <property type="match status" value="1"/>
</dbReference>
<dbReference type="InterPro" id="IPR004358">
    <property type="entry name" value="Sig_transdc_His_kin-like_C"/>
</dbReference>
<feature type="transmembrane region" description="Helical" evidence="12">
    <location>
        <begin position="85"/>
        <end position="105"/>
    </location>
</feature>
<dbReference type="GO" id="GO:0016036">
    <property type="term" value="P:cellular response to phosphate starvation"/>
    <property type="evidence" value="ECO:0007669"/>
    <property type="project" value="TreeGrafter"/>
</dbReference>
<dbReference type="GO" id="GO:0005524">
    <property type="term" value="F:ATP binding"/>
    <property type="evidence" value="ECO:0007669"/>
    <property type="project" value="UniProtKB-KW"/>
</dbReference>
<dbReference type="InterPro" id="IPR036890">
    <property type="entry name" value="HATPase_C_sf"/>
</dbReference>
<feature type="transmembrane region" description="Helical" evidence="12">
    <location>
        <begin position="20"/>
        <end position="43"/>
    </location>
</feature>
<comment type="subcellular location">
    <subcellularLocation>
        <location evidence="2">Cell membrane</location>
    </subcellularLocation>
</comment>
<dbReference type="SMART" id="SM00387">
    <property type="entry name" value="HATPase_c"/>
    <property type="match status" value="1"/>
</dbReference>
<evidence type="ECO:0000259" key="13">
    <source>
        <dbReference type="PROSITE" id="PS50109"/>
    </source>
</evidence>
<dbReference type="SUPFAM" id="SSF55874">
    <property type="entry name" value="ATPase domain of HSP90 chaperone/DNA topoisomerase II/histidine kinase"/>
    <property type="match status" value="1"/>
</dbReference>
<dbReference type="InterPro" id="IPR003594">
    <property type="entry name" value="HATPase_dom"/>
</dbReference>
<accession>A0A1G2QZQ6</accession>
<keyword evidence="12" id="KW-0812">Transmembrane</keyword>
<dbReference type="InterPro" id="IPR005467">
    <property type="entry name" value="His_kinase_dom"/>
</dbReference>
<evidence type="ECO:0000256" key="1">
    <source>
        <dbReference type="ARBA" id="ARBA00000085"/>
    </source>
</evidence>
<dbReference type="AlphaFoldDB" id="A0A1G2QZQ6"/>
<feature type="transmembrane region" description="Helical" evidence="12">
    <location>
        <begin position="168"/>
        <end position="189"/>
    </location>
</feature>
<dbReference type="GO" id="GO:0005886">
    <property type="term" value="C:plasma membrane"/>
    <property type="evidence" value="ECO:0007669"/>
    <property type="project" value="UniProtKB-SubCell"/>
</dbReference>
<keyword evidence="4" id="KW-1003">Cell membrane</keyword>
<dbReference type="GO" id="GO:0000155">
    <property type="term" value="F:phosphorelay sensor kinase activity"/>
    <property type="evidence" value="ECO:0007669"/>
    <property type="project" value="InterPro"/>
</dbReference>
<dbReference type="GO" id="GO:0004721">
    <property type="term" value="F:phosphoprotein phosphatase activity"/>
    <property type="evidence" value="ECO:0007669"/>
    <property type="project" value="TreeGrafter"/>
</dbReference>
<dbReference type="CDD" id="cd00082">
    <property type="entry name" value="HisKA"/>
    <property type="match status" value="1"/>
</dbReference>
<evidence type="ECO:0000256" key="3">
    <source>
        <dbReference type="ARBA" id="ARBA00012438"/>
    </source>
</evidence>
<evidence type="ECO:0000256" key="12">
    <source>
        <dbReference type="SAM" id="Phobius"/>
    </source>
</evidence>
<evidence type="ECO:0000256" key="2">
    <source>
        <dbReference type="ARBA" id="ARBA00004236"/>
    </source>
</evidence>
<comment type="caution">
    <text evidence="14">The sequence shown here is derived from an EMBL/GenBank/DDBJ whole genome shotgun (WGS) entry which is preliminary data.</text>
</comment>
<evidence type="ECO:0000256" key="11">
    <source>
        <dbReference type="ARBA" id="ARBA00023136"/>
    </source>
</evidence>
<evidence type="ECO:0000256" key="6">
    <source>
        <dbReference type="ARBA" id="ARBA00022679"/>
    </source>
</evidence>
<feature type="domain" description="Histidine kinase" evidence="13">
    <location>
        <begin position="209"/>
        <end position="426"/>
    </location>
</feature>
<reference evidence="14 15" key="1">
    <citation type="journal article" date="2016" name="Nat. Commun.">
        <title>Thousands of microbial genomes shed light on interconnected biogeochemical processes in an aquifer system.</title>
        <authorList>
            <person name="Anantharaman K."/>
            <person name="Brown C.T."/>
            <person name="Hug L.A."/>
            <person name="Sharon I."/>
            <person name="Castelle C.J."/>
            <person name="Probst A.J."/>
            <person name="Thomas B.C."/>
            <person name="Singh A."/>
            <person name="Wilkins M.J."/>
            <person name="Karaoz U."/>
            <person name="Brodie E.L."/>
            <person name="Williams K.H."/>
            <person name="Hubbard S.S."/>
            <person name="Banfield J.F."/>
        </authorList>
    </citation>
    <scope>NUCLEOTIDE SEQUENCE [LARGE SCALE GENOMIC DNA]</scope>
</reference>
<feature type="transmembrane region" description="Helical" evidence="12">
    <location>
        <begin position="55"/>
        <end position="73"/>
    </location>
</feature>
<evidence type="ECO:0000256" key="9">
    <source>
        <dbReference type="ARBA" id="ARBA00022840"/>
    </source>
</evidence>
<dbReference type="CDD" id="cd00075">
    <property type="entry name" value="HATPase"/>
    <property type="match status" value="1"/>
</dbReference>
<name>A0A1G2QZQ6_9BACT</name>
<dbReference type="Proteomes" id="UP000178092">
    <property type="component" value="Unassembled WGS sequence"/>
</dbReference>
<dbReference type="SUPFAM" id="SSF47384">
    <property type="entry name" value="Homodimeric domain of signal transducing histidine kinase"/>
    <property type="match status" value="1"/>
</dbReference>
<dbReference type="Pfam" id="PF02518">
    <property type="entry name" value="HATPase_c"/>
    <property type="match status" value="1"/>
</dbReference>
<feature type="transmembrane region" description="Helical" evidence="12">
    <location>
        <begin position="111"/>
        <end position="140"/>
    </location>
</feature>
<organism evidence="14 15">
    <name type="scientific">Candidatus Wildermuthbacteria bacterium RIFCSPHIGHO2_02_FULL_45_25</name>
    <dbReference type="NCBI Taxonomy" id="1802450"/>
    <lineage>
        <taxon>Bacteria</taxon>
        <taxon>Candidatus Wildermuthiibacteriota</taxon>
    </lineage>
</organism>
<gene>
    <name evidence="14" type="ORF">A3C04_03865</name>
</gene>
<evidence type="ECO:0000256" key="7">
    <source>
        <dbReference type="ARBA" id="ARBA00022741"/>
    </source>
</evidence>
<protein>
    <recommendedName>
        <fullName evidence="3">histidine kinase</fullName>
        <ecNumber evidence="3">2.7.13.3</ecNumber>
    </recommendedName>
</protein>
<keyword evidence="9" id="KW-0067">ATP-binding</keyword>
<keyword evidence="6" id="KW-0808">Transferase</keyword>
<dbReference type="InterPro" id="IPR003661">
    <property type="entry name" value="HisK_dim/P_dom"/>
</dbReference>
<keyword evidence="11 12" id="KW-0472">Membrane</keyword>
<evidence type="ECO:0000256" key="8">
    <source>
        <dbReference type="ARBA" id="ARBA00022777"/>
    </source>
</evidence>
<dbReference type="InterPro" id="IPR050351">
    <property type="entry name" value="BphY/WalK/GraS-like"/>
</dbReference>
<evidence type="ECO:0000256" key="4">
    <source>
        <dbReference type="ARBA" id="ARBA00022475"/>
    </source>
</evidence>
<dbReference type="EC" id="2.7.13.3" evidence="3"/>
<keyword evidence="12" id="KW-1133">Transmembrane helix</keyword>
<keyword evidence="10" id="KW-0902">Two-component regulatory system</keyword>
<keyword evidence="7" id="KW-0547">Nucleotide-binding</keyword>
<dbReference type="Gene3D" id="3.30.565.10">
    <property type="entry name" value="Histidine kinase-like ATPase, C-terminal domain"/>
    <property type="match status" value="1"/>
</dbReference>
<comment type="catalytic activity">
    <reaction evidence="1">
        <text>ATP + protein L-histidine = ADP + protein N-phospho-L-histidine.</text>
        <dbReference type="EC" id="2.7.13.3"/>
    </reaction>
</comment>
<dbReference type="InterPro" id="IPR036097">
    <property type="entry name" value="HisK_dim/P_sf"/>
</dbReference>
<proteinExistence type="predicted"/>
<keyword evidence="8" id="KW-0418">Kinase</keyword>
<dbReference type="PROSITE" id="PS50109">
    <property type="entry name" value="HIS_KIN"/>
    <property type="match status" value="1"/>
</dbReference>
<evidence type="ECO:0000256" key="5">
    <source>
        <dbReference type="ARBA" id="ARBA00022553"/>
    </source>
</evidence>
<keyword evidence="5" id="KW-0597">Phosphoprotein</keyword>
<dbReference type="FunFam" id="3.30.565.10:FF:000023">
    <property type="entry name" value="PAS domain-containing sensor histidine kinase"/>
    <property type="match status" value="1"/>
</dbReference>
<evidence type="ECO:0000256" key="10">
    <source>
        <dbReference type="ARBA" id="ARBA00023012"/>
    </source>
</evidence>
<dbReference type="EMBL" id="MHTV01000038">
    <property type="protein sequence ID" value="OHA66003.1"/>
    <property type="molecule type" value="Genomic_DNA"/>
</dbReference>
<dbReference type="Gene3D" id="1.10.287.130">
    <property type="match status" value="1"/>
</dbReference>
<evidence type="ECO:0000313" key="14">
    <source>
        <dbReference type="EMBL" id="OHA66003.1"/>
    </source>
</evidence>
<dbReference type="PANTHER" id="PTHR45453:SF1">
    <property type="entry name" value="PHOSPHATE REGULON SENSOR PROTEIN PHOR"/>
    <property type="match status" value="1"/>
</dbReference>